<dbReference type="Proteomes" id="UP000321192">
    <property type="component" value="Unassembled WGS sequence"/>
</dbReference>
<dbReference type="CDD" id="cd00156">
    <property type="entry name" value="REC"/>
    <property type="match status" value="1"/>
</dbReference>
<protein>
    <submittedName>
        <fullName evidence="4">Response regulator</fullName>
    </submittedName>
</protein>
<comment type="caution">
    <text evidence="4">The sequence shown here is derived from an EMBL/GenBank/DDBJ whole genome shotgun (WGS) entry which is preliminary data.</text>
</comment>
<dbReference type="InterPro" id="IPR001789">
    <property type="entry name" value="Sig_transdc_resp-reg_receiver"/>
</dbReference>
<sequence>MSQPATILLVDDSRASRMLCAAVMRSLHPGLHLLEAGDGAAALALLDDALPDLAVLDMNMPGMSGIELAERLRLSHPGMKLALLTANAQEAVQRRAAALGVHFFRKPIGETVIADILALLE</sequence>
<reference evidence="4 5" key="1">
    <citation type="submission" date="2018-09" db="EMBL/GenBank/DDBJ databases">
        <title>Metagenome Assembled Genomes from an Advanced Water Purification Facility.</title>
        <authorList>
            <person name="Stamps B.W."/>
            <person name="Spear J.R."/>
        </authorList>
    </citation>
    <scope>NUCLEOTIDE SEQUENCE [LARGE SCALE GENOMIC DNA]</scope>
    <source>
        <strain evidence="4">Bin_27_1</strain>
    </source>
</reference>
<dbReference type="InterPro" id="IPR011006">
    <property type="entry name" value="CheY-like_superfamily"/>
</dbReference>
<dbReference type="PROSITE" id="PS50110">
    <property type="entry name" value="RESPONSE_REGULATORY"/>
    <property type="match status" value="1"/>
</dbReference>
<proteinExistence type="predicted"/>
<keyword evidence="1 2" id="KW-0597">Phosphoprotein</keyword>
<dbReference type="Gene3D" id="3.40.50.2300">
    <property type="match status" value="1"/>
</dbReference>
<dbReference type="SMART" id="SM00448">
    <property type="entry name" value="REC"/>
    <property type="match status" value="1"/>
</dbReference>
<feature type="modified residue" description="4-aspartylphosphate" evidence="2">
    <location>
        <position position="57"/>
    </location>
</feature>
<evidence type="ECO:0000256" key="1">
    <source>
        <dbReference type="ARBA" id="ARBA00022553"/>
    </source>
</evidence>
<gene>
    <name evidence="4" type="ORF">E6Q80_14440</name>
</gene>
<dbReference type="InterPro" id="IPR050595">
    <property type="entry name" value="Bact_response_regulator"/>
</dbReference>
<dbReference type="Pfam" id="PF00072">
    <property type="entry name" value="Response_reg"/>
    <property type="match status" value="1"/>
</dbReference>
<evidence type="ECO:0000313" key="5">
    <source>
        <dbReference type="Proteomes" id="UP000321192"/>
    </source>
</evidence>
<dbReference type="PANTHER" id="PTHR44591">
    <property type="entry name" value="STRESS RESPONSE REGULATOR PROTEIN 1"/>
    <property type="match status" value="1"/>
</dbReference>
<dbReference type="AlphaFoldDB" id="A0A5C7SJ01"/>
<organism evidence="4 5">
    <name type="scientific">Thauera aminoaromatica</name>
    <dbReference type="NCBI Taxonomy" id="164330"/>
    <lineage>
        <taxon>Bacteria</taxon>
        <taxon>Pseudomonadati</taxon>
        <taxon>Pseudomonadota</taxon>
        <taxon>Betaproteobacteria</taxon>
        <taxon>Rhodocyclales</taxon>
        <taxon>Zoogloeaceae</taxon>
        <taxon>Thauera</taxon>
    </lineage>
</organism>
<evidence type="ECO:0000259" key="3">
    <source>
        <dbReference type="PROSITE" id="PS50110"/>
    </source>
</evidence>
<evidence type="ECO:0000256" key="2">
    <source>
        <dbReference type="PROSITE-ProRule" id="PRU00169"/>
    </source>
</evidence>
<dbReference type="PANTHER" id="PTHR44591:SF3">
    <property type="entry name" value="RESPONSE REGULATORY DOMAIN-CONTAINING PROTEIN"/>
    <property type="match status" value="1"/>
</dbReference>
<dbReference type="GO" id="GO:0000160">
    <property type="term" value="P:phosphorelay signal transduction system"/>
    <property type="evidence" value="ECO:0007669"/>
    <property type="project" value="InterPro"/>
</dbReference>
<dbReference type="RefSeq" id="WP_276659611.1">
    <property type="nucleotide sequence ID" value="NZ_SSFD01000230.1"/>
</dbReference>
<dbReference type="EMBL" id="SSFD01000230">
    <property type="protein sequence ID" value="TXH82875.1"/>
    <property type="molecule type" value="Genomic_DNA"/>
</dbReference>
<feature type="domain" description="Response regulatory" evidence="3">
    <location>
        <begin position="6"/>
        <end position="121"/>
    </location>
</feature>
<dbReference type="SUPFAM" id="SSF52172">
    <property type="entry name" value="CheY-like"/>
    <property type="match status" value="1"/>
</dbReference>
<evidence type="ECO:0000313" key="4">
    <source>
        <dbReference type="EMBL" id="TXH82875.1"/>
    </source>
</evidence>
<accession>A0A5C7SJ01</accession>
<name>A0A5C7SJ01_THASP</name>